<dbReference type="InterPro" id="IPR013604">
    <property type="entry name" value="7TM_chemorcpt"/>
</dbReference>
<keyword evidence="2 8" id="KW-1003">Cell membrane</keyword>
<evidence type="ECO:0000256" key="2">
    <source>
        <dbReference type="ARBA" id="ARBA00022475"/>
    </source>
</evidence>
<comment type="function">
    <text evidence="8">Gustatory receptor which mediates acceptance or avoidance behavior, depending on its substrates.</text>
</comment>
<reference evidence="9 10" key="1">
    <citation type="submission" date="2017-03" db="EMBL/GenBank/DDBJ databases">
        <title>Genome of the blue death feigning beetle - Asbolus verrucosus.</title>
        <authorList>
            <person name="Rider S.D."/>
        </authorList>
    </citation>
    <scope>NUCLEOTIDE SEQUENCE [LARGE SCALE GENOMIC DNA]</scope>
    <source>
        <strain evidence="9">Butters</strain>
        <tissue evidence="9">Head and leg muscle</tissue>
    </source>
</reference>
<feature type="transmembrane region" description="Helical" evidence="8">
    <location>
        <begin position="326"/>
        <end position="346"/>
    </location>
</feature>
<dbReference type="PANTHER" id="PTHR21143:SF104">
    <property type="entry name" value="GUSTATORY RECEPTOR 8A-RELATED"/>
    <property type="match status" value="1"/>
</dbReference>
<comment type="caution">
    <text evidence="9">The sequence shown here is derived from an EMBL/GenBank/DDBJ whole genome shotgun (WGS) entry which is preliminary data.</text>
</comment>
<keyword evidence="7 8" id="KW-0807">Transducer</keyword>
<feature type="transmembrane region" description="Helical" evidence="8">
    <location>
        <begin position="12"/>
        <end position="36"/>
    </location>
</feature>
<evidence type="ECO:0000256" key="8">
    <source>
        <dbReference type="RuleBase" id="RU363108"/>
    </source>
</evidence>
<accession>A0A482VEQ1</accession>
<dbReference type="GO" id="GO:0007635">
    <property type="term" value="P:chemosensory behavior"/>
    <property type="evidence" value="ECO:0007669"/>
    <property type="project" value="TreeGrafter"/>
</dbReference>
<dbReference type="AlphaFoldDB" id="A0A482VEQ1"/>
<evidence type="ECO:0000256" key="7">
    <source>
        <dbReference type="ARBA" id="ARBA00023224"/>
    </source>
</evidence>
<evidence type="ECO:0000256" key="4">
    <source>
        <dbReference type="ARBA" id="ARBA00022989"/>
    </source>
</evidence>
<dbReference type="GO" id="GO:0005886">
    <property type="term" value="C:plasma membrane"/>
    <property type="evidence" value="ECO:0007669"/>
    <property type="project" value="UniProtKB-SubCell"/>
</dbReference>
<protein>
    <recommendedName>
        <fullName evidence="8">Gustatory receptor</fullName>
    </recommendedName>
</protein>
<dbReference type="GO" id="GO:0030424">
    <property type="term" value="C:axon"/>
    <property type="evidence" value="ECO:0007669"/>
    <property type="project" value="TreeGrafter"/>
</dbReference>
<feature type="transmembrane region" description="Helical" evidence="8">
    <location>
        <begin position="216"/>
        <end position="235"/>
    </location>
</feature>
<feature type="transmembrane region" description="Helical" evidence="8">
    <location>
        <begin position="247"/>
        <end position="268"/>
    </location>
</feature>
<keyword evidence="3 8" id="KW-0812">Transmembrane</keyword>
<dbReference type="Pfam" id="PF08395">
    <property type="entry name" value="7tm_7"/>
    <property type="match status" value="1"/>
</dbReference>
<evidence type="ECO:0000256" key="1">
    <source>
        <dbReference type="ARBA" id="ARBA00004651"/>
    </source>
</evidence>
<evidence type="ECO:0000256" key="6">
    <source>
        <dbReference type="ARBA" id="ARBA00023170"/>
    </source>
</evidence>
<comment type="similarity">
    <text evidence="8">Belongs to the insect chemoreceptor superfamily. Gustatory receptor (GR) family.</text>
</comment>
<evidence type="ECO:0000313" key="10">
    <source>
        <dbReference type="Proteomes" id="UP000292052"/>
    </source>
</evidence>
<feature type="transmembrane region" description="Helical" evidence="8">
    <location>
        <begin position="111"/>
        <end position="132"/>
    </location>
</feature>
<keyword evidence="10" id="KW-1185">Reference proteome</keyword>
<evidence type="ECO:0000313" key="9">
    <source>
        <dbReference type="EMBL" id="RZB89857.1"/>
    </source>
</evidence>
<dbReference type="GO" id="GO:0050909">
    <property type="term" value="P:sensory perception of taste"/>
    <property type="evidence" value="ECO:0007669"/>
    <property type="project" value="InterPro"/>
</dbReference>
<proteinExistence type="inferred from homology"/>
<keyword evidence="4 8" id="KW-1133">Transmembrane helix</keyword>
<gene>
    <name evidence="9" type="ORF">BDFB_007119</name>
</gene>
<evidence type="ECO:0000256" key="5">
    <source>
        <dbReference type="ARBA" id="ARBA00023136"/>
    </source>
</evidence>
<organism evidence="9 10">
    <name type="scientific">Asbolus verrucosus</name>
    <name type="common">Desert ironclad beetle</name>
    <dbReference type="NCBI Taxonomy" id="1661398"/>
    <lineage>
        <taxon>Eukaryota</taxon>
        <taxon>Metazoa</taxon>
        <taxon>Ecdysozoa</taxon>
        <taxon>Arthropoda</taxon>
        <taxon>Hexapoda</taxon>
        <taxon>Insecta</taxon>
        <taxon>Pterygota</taxon>
        <taxon>Neoptera</taxon>
        <taxon>Endopterygota</taxon>
        <taxon>Coleoptera</taxon>
        <taxon>Polyphaga</taxon>
        <taxon>Cucujiformia</taxon>
        <taxon>Tenebrionidae</taxon>
        <taxon>Pimeliinae</taxon>
        <taxon>Asbolus</taxon>
    </lineage>
</organism>
<dbReference type="GO" id="GO:0008049">
    <property type="term" value="P:male courtship behavior"/>
    <property type="evidence" value="ECO:0007669"/>
    <property type="project" value="TreeGrafter"/>
</dbReference>
<dbReference type="OrthoDB" id="6478931at2759"/>
<keyword evidence="6 8" id="KW-0675">Receptor</keyword>
<dbReference type="GO" id="GO:0007165">
    <property type="term" value="P:signal transduction"/>
    <property type="evidence" value="ECO:0007669"/>
    <property type="project" value="UniProtKB-KW"/>
</dbReference>
<evidence type="ECO:0000256" key="3">
    <source>
        <dbReference type="ARBA" id="ARBA00022692"/>
    </source>
</evidence>
<dbReference type="EMBL" id="QDEB01107084">
    <property type="protein sequence ID" value="RZB89857.1"/>
    <property type="molecule type" value="Genomic_DNA"/>
</dbReference>
<dbReference type="GO" id="GO:0030425">
    <property type="term" value="C:dendrite"/>
    <property type="evidence" value="ECO:0007669"/>
    <property type="project" value="TreeGrafter"/>
</dbReference>
<keyword evidence="5 8" id="KW-0472">Membrane</keyword>
<comment type="subcellular location">
    <subcellularLocation>
        <location evidence="1 8">Cell membrane</location>
        <topology evidence="1 8">Multi-pass membrane protein</topology>
    </subcellularLocation>
</comment>
<feature type="transmembrane region" description="Helical" evidence="8">
    <location>
        <begin position="48"/>
        <end position="67"/>
    </location>
</feature>
<comment type="caution">
    <text evidence="8">Lacks conserved residue(s) required for the propagation of feature annotation.</text>
</comment>
<dbReference type="Proteomes" id="UP000292052">
    <property type="component" value="Unassembled WGS sequence"/>
</dbReference>
<dbReference type="GO" id="GO:0043025">
    <property type="term" value="C:neuronal cell body"/>
    <property type="evidence" value="ECO:0007669"/>
    <property type="project" value="TreeGrafter"/>
</dbReference>
<name>A0A482VEQ1_ASBVE</name>
<sequence length="354" mass="41165">MGIPLKKPKERLYNLYVLFVIVFFATLTVTSLLHILKKDYFTSNPMNGILHILVYMVINILDIIAIIQDGYCKGHCVDELLTKINHVRTFLNAKTDRKTEKKLLKLQKFDFILMHVCLIPWFLFMSYWIWFITGGKGYLVYGLIYFNYYLTSMEVMKILKLLQLIKHSICESNKLFFKTLNERNYLTEHELKSFLKNYDDLIDCIQLFNEAFGLQILGTVVVTPFVMVQAIFFNLSRIIFPSLIRTIIVNVATVVKFTHFLILSFMIATPSKRIAKEFQNTCRICNTFRTNSAHNDEVPRVLELLSLQLQNRKKSISAAGFFDADYTIILNIVVSTVSYVIVFLQINAKLPKNT</sequence>
<dbReference type="PANTHER" id="PTHR21143">
    <property type="entry name" value="INVERTEBRATE GUSTATORY RECEPTOR"/>
    <property type="match status" value="1"/>
</dbReference>